<dbReference type="InterPro" id="IPR021457">
    <property type="entry name" value="DUF3108"/>
</dbReference>
<dbReference type="EMBL" id="JBHSMZ010000001">
    <property type="protein sequence ID" value="MFC5546907.1"/>
    <property type="molecule type" value="Genomic_DNA"/>
</dbReference>
<sequence>MKSTAFLSRNRRLLVLCAVSVALHGALLELAAQRQPGPLAPPMAPAPLALRLVGLAPHAHGSAAATQRAPEPEPGQQATRPAPAPAAAPVRPAAPPARPRQAAPPAPAMPGSNTASAPATAQPVPGARLLVQMPGRYRVSLPPSARLRYELLLQGRPAPDRPAYLDWRSDGASYTLDIDGLAGRLSSRGMGGDAGIVPLQASETQGDRALRTSFDPETGEVRFAAGGASAQAVIGMQDRASVLVQLAAIGRASTEQMQDVIRIAVADAAAVVISQYQVLGQEDVATGIGTLPAWHLAQAAAPGQARLELWLAPSQDWLPVQLRLTAADGSVSTQVLTRVER</sequence>
<gene>
    <name evidence="3" type="ORF">ACFPO9_00080</name>
</gene>
<feature type="region of interest" description="Disordered" evidence="1">
    <location>
        <begin position="59"/>
        <end position="121"/>
    </location>
</feature>
<keyword evidence="2" id="KW-0732">Signal</keyword>
<evidence type="ECO:0000313" key="3">
    <source>
        <dbReference type="EMBL" id="MFC5546907.1"/>
    </source>
</evidence>
<accession>A0ABW0RVA9</accession>
<reference evidence="4" key="1">
    <citation type="journal article" date="2019" name="Int. J. Syst. Evol. Microbiol.">
        <title>The Global Catalogue of Microorganisms (GCM) 10K type strain sequencing project: providing services to taxonomists for standard genome sequencing and annotation.</title>
        <authorList>
            <consortium name="The Broad Institute Genomics Platform"/>
            <consortium name="The Broad Institute Genome Sequencing Center for Infectious Disease"/>
            <person name="Wu L."/>
            <person name="Ma J."/>
        </authorList>
    </citation>
    <scope>NUCLEOTIDE SEQUENCE [LARGE SCALE GENOMIC DNA]</scope>
    <source>
        <strain evidence="4">CGMCC 4.5798</strain>
    </source>
</reference>
<dbReference type="Pfam" id="PF11306">
    <property type="entry name" value="DUF3108"/>
    <property type="match status" value="1"/>
</dbReference>
<proteinExistence type="predicted"/>
<evidence type="ECO:0000256" key="2">
    <source>
        <dbReference type="SAM" id="SignalP"/>
    </source>
</evidence>
<protein>
    <submittedName>
        <fullName evidence="3">DUF3108 domain-containing protein</fullName>
    </submittedName>
</protein>
<name>A0ABW0RVA9_9BURK</name>
<feature type="chain" id="PRO_5045928225" evidence="2">
    <location>
        <begin position="32"/>
        <end position="341"/>
    </location>
</feature>
<feature type="compositionally biased region" description="Pro residues" evidence="1">
    <location>
        <begin position="82"/>
        <end position="108"/>
    </location>
</feature>
<organism evidence="3 4">
    <name type="scientific">Massilia aerilata</name>
    <dbReference type="NCBI Taxonomy" id="453817"/>
    <lineage>
        <taxon>Bacteria</taxon>
        <taxon>Pseudomonadati</taxon>
        <taxon>Pseudomonadota</taxon>
        <taxon>Betaproteobacteria</taxon>
        <taxon>Burkholderiales</taxon>
        <taxon>Oxalobacteraceae</taxon>
        <taxon>Telluria group</taxon>
        <taxon>Massilia</taxon>
    </lineage>
</organism>
<evidence type="ECO:0000256" key="1">
    <source>
        <dbReference type="SAM" id="MobiDB-lite"/>
    </source>
</evidence>
<dbReference type="Proteomes" id="UP001596086">
    <property type="component" value="Unassembled WGS sequence"/>
</dbReference>
<feature type="signal peptide" evidence="2">
    <location>
        <begin position="1"/>
        <end position="31"/>
    </location>
</feature>
<dbReference type="RefSeq" id="WP_379765197.1">
    <property type="nucleotide sequence ID" value="NZ_JBHSMZ010000001.1"/>
</dbReference>
<evidence type="ECO:0000313" key="4">
    <source>
        <dbReference type="Proteomes" id="UP001596086"/>
    </source>
</evidence>
<comment type="caution">
    <text evidence="3">The sequence shown here is derived from an EMBL/GenBank/DDBJ whole genome shotgun (WGS) entry which is preliminary data.</text>
</comment>
<keyword evidence="4" id="KW-1185">Reference proteome</keyword>